<dbReference type="EMBL" id="REGN01002362">
    <property type="protein sequence ID" value="RNA28611.1"/>
    <property type="molecule type" value="Genomic_DNA"/>
</dbReference>
<proteinExistence type="predicted"/>
<name>A0A3M7RYH7_BRAPC</name>
<sequence length="78" mass="9172">MLSNKKDIQNFINQKIVQVIMTNLNLILYCFDNLWILHDATIFQLNISSLNLGDHFGKFFNNFKLESIILKLMVLIKN</sequence>
<gene>
    <name evidence="1" type="ORF">BpHYR1_027512</name>
</gene>
<dbReference type="Proteomes" id="UP000276133">
    <property type="component" value="Unassembled WGS sequence"/>
</dbReference>
<reference evidence="1 2" key="1">
    <citation type="journal article" date="2018" name="Sci. Rep.">
        <title>Genomic signatures of local adaptation to the degree of environmental predictability in rotifers.</title>
        <authorList>
            <person name="Franch-Gras L."/>
            <person name="Hahn C."/>
            <person name="Garcia-Roger E.M."/>
            <person name="Carmona M.J."/>
            <person name="Serra M."/>
            <person name="Gomez A."/>
        </authorList>
    </citation>
    <scope>NUCLEOTIDE SEQUENCE [LARGE SCALE GENOMIC DNA]</scope>
    <source>
        <strain evidence="1">HYR1</strain>
    </source>
</reference>
<organism evidence="1 2">
    <name type="scientific">Brachionus plicatilis</name>
    <name type="common">Marine rotifer</name>
    <name type="synonym">Brachionus muelleri</name>
    <dbReference type="NCBI Taxonomy" id="10195"/>
    <lineage>
        <taxon>Eukaryota</taxon>
        <taxon>Metazoa</taxon>
        <taxon>Spiralia</taxon>
        <taxon>Gnathifera</taxon>
        <taxon>Rotifera</taxon>
        <taxon>Eurotatoria</taxon>
        <taxon>Monogononta</taxon>
        <taxon>Pseudotrocha</taxon>
        <taxon>Ploima</taxon>
        <taxon>Brachionidae</taxon>
        <taxon>Brachionus</taxon>
    </lineage>
</organism>
<protein>
    <submittedName>
        <fullName evidence="1">Uncharacterized protein</fullName>
    </submittedName>
</protein>
<comment type="caution">
    <text evidence="1">The sequence shown here is derived from an EMBL/GenBank/DDBJ whole genome shotgun (WGS) entry which is preliminary data.</text>
</comment>
<evidence type="ECO:0000313" key="2">
    <source>
        <dbReference type="Proteomes" id="UP000276133"/>
    </source>
</evidence>
<keyword evidence="2" id="KW-1185">Reference proteome</keyword>
<accession>A0A3M7RYH7</accession>
<evidence type="ECO:0000313" key="1">
    <source>
        <dbReference type="EMBL" id="RNA28611.1"/>
    </source>
</evidence>
<dbReference type="AlphaFoldDB" id="A0A3M7RYH7"/>